<gene>
    <name evidence="2" type="ORF">PIB30_099636</name>
</gene>
<sequence length="450" mass="48750">MWVSPTARAFGGPGPLLLVGKRAAGARIASSPDSDLEAFSHNPTHGSFAPLGFQTSAMTNSHVPIWWVNNPTLGEFCFTMIGRADIEGSKSNVAMNAWLPQASYPCDVPPQPNSTPDNVFRPDRPAEAGLGSKKRGDAPPPIHGIKAPRGPFPIRPPTGTRRPALATRAARAVHRQPTGSGLGPPCLSKVNSLWSMEQCRQGKSAKWIRNLGTDGEHRPRLGRMHCTRKNRTLTRADRGRDELQTTPVRIGAFRLPRQPNAGATGWRCSSKVGIPLNGNATQEPPTVAGSTNARANTWRGFRSTVLCPRQGDGQHSRPTRHSSADTVRKYGNPGGTAPRTPLGCEQAEGSEGDESAPRGRFSNTNPDRKRAKAQPREHPAFVRQVFLLLPSGGCARGKLPRQPSLDHTAQRTRTGLVLGRARGVAHRRRSLDTRSCHEVLRARSGDQPWA</sequence>
<evidence type="ECO:0008006" key="4">
    <source>
        <dbReference type="Google" id="ProtNLM"/>
    </source>
</evidence>
<keyword evidence="3" id="KW-1185">Reference proteome</keyword>
<dbReference type="InterPro" id="IPR052997">
    <property type="entry name" value="RRT15-like"/>
</dbReference>
<protein>
    <recommendedName>
        <fullName evidence="4">Senescence-associated protein</fullName>
    </recommendedName>
</protein>
<name>A0ABU6SY88_9FABA</name>
<dbReference type="EMBL" id="JASCZI010063103">
    <property type="protein sequence ID" value="MED6141065.1"/>
    <property type="molecule type" value="Genomic_DNA"/>
</dbReference>
<dbReference type="Proteomes" id="UP001341840">
    <property type="component" value="Unassembled WGS sequence"/>
</dbReference>
<evidence type="ECO:0000313" key="3">
    <source>
        <dbReference type="Proteomes" id="UP001341840"/>
    </source>
</evidence>
<dbReference type="PANTHER" id="PTHR33047">
    <property type="entry name" value="PROTEIN TAR1"/>
    <property type="match status" value="1"/>
</dbReference>
<proteinExistence type="predicted"/>
<evidence type="ECO:0000313" key="2">
    <source>
        <dbReference type="EMBL" id="MED6141065.1"/>
    </source>
</evidence>
<feature type="region of interest" description="Disordered" evidence="1">
    <location>
        <begin position="110"/>
        <end position="156"/>
    </location>
</feature>
<accession>A0ABU6SY88</accession>
<reference evidence="2 3" key="1">
    <citation type="journal article" date="2023" name="Plants (Basel)">
        <title>Bridging the Gap: Combining Genomics and Transcriptomics Approaches to Understand Stylosanthes scabra, an Orphan Legume from the Brazilian Caatinga.</title>
        <authorList>
            <person name="Ferreira-Neto J.R.C."/>
            <person name="da Silva M.D."/>
            <person name="Binneck E."/>
            <person name="de Melo N.F."/>
            <person name="da Silva R.H."/>
            <person name="de Melo A.L.T.M."/>
            <person name="Pandolfi V."/>
            <person name="Bustamante F.O."/>
            <person name="Brasileiro-Vidal A.C."/>
            <person name="Benko-Iseppon A.M."/>
        </authorList>
    </citation>
    <scope>NUCLEOTIDE SEQUENCE [LARGE SCALE GENOMIC DNA]</scope>
    <source>
        <tissue evidence="2">Leaves</tissue>
    </source>
</reference>
<feature type="region of interest" description="Disordered" evidence="1">
    <location>
        <begin position="305"/>
        <end position="378"/>
    </location>
</feature>
<organism evidence="2 3">
    <name type="scientific">Stylosanthes scabra</name>
    <dbReference type="NCBI Taxonomy" id="79078"/>
    <lineage>
        <taxon>Eukaryota</taxon>
        <taxon>Viridiplantae</taxon>
        <taxon>Streptophyta</taxon>
        <taxon>Embryophyta</taxon>
        <taxon>Tracheophyta</taxon>
        <taxon>Spermatophyta</taxon>
        <taxon>Magnoliopsida</taxon>
        <taxon>eudicotyledons</taxon>
        <taxon>Gunneridae</taxon>
        <taxon>Pentapetalae</taxon>
        <taxon>rosids</taxon>
        <taxon>fabids</taxon>
        <taxon>Fabales</taxon>
        <taxon>Fabaceae</taxon>
        <taxon>Papilionoideae</taxon>
        <taxon>50 kb inversion clade</taxon>
        <taxon>dalbergioids sensu lato</taxon>
        <taxon>Dalbergieae</taxon>
        <taxon>Pterocarpus clade</taxon>
        <taxon>Stylosanthes</taxon>
    </lineage>
</organism>
<evidence type="ECO:0000256" key="1">
    <source>
        <dbReference type="SAM" id="MobiDB-lite"/>
    </source>
</evidence>
<dbReference type="PANTHER" id="PTHR33047:SF8">
    <property type="entry name" value="REGULATOR OF RDNA TRANSCRIPTION PROTEIN 15"/>
    <property type="match status" value="1"/>
</dbReference>
<comment type="caution">
    <text evidence="2">The sequence shown here is derived from an EMBL/GenBank/DDBJ whole genome shotgun (WGS) entry which is preliminary data.</text>
</comment>